<dbReference type="InParanoid" id="Q22360"/>
<dbReference type="IntAct" id="Q22360">
    <property type="interactions" value="1"/>
</dbReference>
<reference evidence="1 2" key="1">
    <citation type="journal article" date="1998" name="Science">
        <title>Genome sequence of the nematode C. elegans: a platform for investigating biology.</title>
        <authorList>
            <consortium name="The C. elegans sequencing consortium"/>
            <person name="Sulson J.E."/>
            <person name="Waterston R."/>
        </authorList>
    </citation>
    <scope>NUCLEOTIDE SEQUENCE [LARGE SCALE GENOMIC DNA]</scope>
    <source>
        <strain evidence="1 2">Bristol N2</strain>
    </source>
</reference>
<evidence type="ECO:0000313" key="1">
    <source>
        <dbReference type="EMBL" id="CAB01515.1"/>
    </source>
</evidence>
<evidence type="ECO:0007829" key="4">
    <source>
        <dbReference type="PeptideAtlas" id="Q22360"/>
    </source>
</evidence>
<dbReference type="GO" id="GO:0007131">
    <property type="term" value="P:reciprocal meiotic recombination"/>
    <property type="evidence" value="ECO:0000315"/>
    <property type="project" value="WormBase"/>
</dbReference>
<dbReference type="HOGENOM" id="CLU_316482_0_0_1"/>
<dbReference type="GeneID" id="179800"/>
<dbReference type="Proteomes" id="UP000001940">
    <property type="component" value="Chromosome V"/>
</dbReference>
<evidence type="ECO:0000313" key="2">
    <source>
        <dbReference type="Proteomes" id="UP000001940"/>
    </source>
</evidence>
<dbReference type="RefSeq" id="NP_506277.1">
    <property type="nucleotide sequence ID" value="NM_073876.5"/>
</dbReference>
<gene>
    <name evidence="1 3" type="primary">him-17</name>
    <name evidence="1" type="ORF">CELE_T09E8.2</name>
    <name evidence="3" type="ORF">T09E8.2</name>
</gene>
<proteinExistence type="evidence at protein level"/>
<evidence type="ECO:0000313" key="3">
    <source>
        <dbReference type="WormBase" id="T09E8.2"/>
    </source>
</evidence>
<accession>Q22360</accession>
<dbReference type="PaxDb" id="6239-T09E8.2"/>
<dbReference type="CTD" id="179800"/>
<organism evidence="1 2">
    <name type="scientific">Caenorhabditis elegans</name>
    <dbReference type="NCBI Taxonomy" id="6239"/>
    <lineage>
        <taxon>Eukaryota</taxon>
        <taxon>Metazoa</taxon>
        <taxon>Ecdysozoa</taxon>
        <taxon>Nematoda</taxon>
        <taxon>Chromadorea</taxon>
        <taxon>Rhabditida</taxon>
        <taxon>Rhabditina</taxon>
        <taxon>Rhabditomorpha</taxon>
        <taxon>Rhabditoidea</taxon>
        <taxon>Rhabditidae</taxon>
        <taxon>Peloderinae</taxon>
        <taxon>Caenorhabditis</taxon>
    </lineage>
</organism>
<dbReference type="STRING" id="6239.T09E8.2.1"/>
<keyword evidence="4" id="KW-1267">Proteomics identification</keyword>
<dbReference type="UCSC" id="T09E8.2">
    <property type="organism name" value="c. elegans"/>
</dbReference>
<dbReference type="PeptideAtlas" id="Q22360"/>
<protein>
    <submittedName>
        <fullName evidence="1">High Incidence of Males (Increased X chromosome loss)</fullName>
    </submittedName>
</protein>
<dbReference type="AlphaFoldDB" id="Q22360"/>
<keyword evidence="2" id="KW-1185">Reference proteome</keyword>
<dbReference type="KEGG" id="cel:CELE_T09E8.2"/>
<dbReference type="InterPro" id="IPR018247">
    <property type="entry name" value="EF_Hand_1_Ca_BS"/>
</dbReference>
<dbReference type="AGR" id="WB:WBGene00001874"/>
<dbReference type="PROSITE" id="PS00018">
    <property type="entry name" value="EF_HAND_1"/>
    <property type="match status" value="1"/>
</dbReference>
<dbReference type="OMA" id="HYLCASH"/>
<dbReference type="eggNOG" id="ENOG502TGUC">
    <property type="taxonomic scope" value="Eukaryota"/>
</dbReference>
<dbReference type="EMBL" id="BX284605">
    <property type="protein sequence ID" value="CAB01515.1"/>
    <property type="molecule type" value="Genomic_DNA"/>
</dbReference>
<dbReference type="Bgee" id="WBGene00001874">
    <property type="expression patterns" value="Expressed in germ line (C elegans) and 4 other cell types or tissues"/>
</dbReference>
<dbReference type="GO" id="GO:0000785">
    <property type="term" value="C:chromatin"/>
    <property type="evidence" value="ECO:0000314"/>
    <property type="project" value="WormBase"/>
</dbReference>
<dbReference type="OrthoDB" id="434393at2759"/>
<sequence>MAKRPSTSKNPAEDDELIIDECRRKLDDDESNDVGAYFEDDNQQGTSYRTPFMPSHLGLIQDQSPDLTMKDLFNRKRSRPQSTGFIDHSQARYYDRYKQQEYTRRNDFMKYCHVCRKKTVGKLRVLPGDLRMRKVWILRSNLDEERSAELWLREMACEGSHGGEFCEAHFPAGSQHMKGNQLIPLDVRPEEGRHSVVEDIQFDFDAIHLQCVFCGRDGPLATMLPFIRNRAKRLRWIEQLASGNETYKNRLLHALRGGVTQFLCDYHISDSSFEINGFGEWRLLKNALPDPRLVASDKRGERKYLVDKCRDEMFWERAMWKSADLLSQNGTADDEDIIVGDDIRQFLTNSVPSEAEQVLHPILQIKQNVEKKLNEADLQPGTSGTSGESNATADNLKIGISEEGVEYSDDSDEENELIEKMGDIPYSKRLCQVCSAVEPIGNEFPNNFPYKFSIRTWPFDECRHKKWLEIMDWPPEFEESMKTLWQKRKTEGALSDSYHFCPINVCQSHLDFRQLPERMEEWHQTFCLLCDTCMSDKSFLVGIPHNFETRTKWANSLFPVKEGNKFQLKKISWLRRRFLRSKPTRYRICVYHFNRKAFQVNQDDKIVLDAEALPLPIDSDDFDLTPRGPNSVCKCVLCDDWKKVEDMVPFRAPHSEAERSFLIDIVIHSDKMTIKKALASLAKTNRPALICNIHFPDGIDPFSIIAERRLMYGVQSECVLCAHANDCTAMIPFPGPDDEKLRTKWINSMCREPWIYRYLSTRLEKPGRHYLCASHFNRNSLRYHAGLGLWRRAAACPVLACTTDEERQEVWDLSKSQPLYHPLILETFDDNGSGRLDYDDVLNFLGTERMRQIETELNFHGRNDSLLRRENRKKNTGRSFYADMPNIYEHGELQEVEDQMEGEEEEVVQEECIIYEEEHHLDEAEELEVIEEEEVVEEIVEQVVDDGVVVGEEM</sequence>
<dbReference type="WormBase" id="T09E8.2">
    <property type="protein sequence ID" value="CE13489"/>
    <property type="gene ID" value="WBGene00001874"/>
    <property type="gene designation" value="him-17"/>
</dbReference>
<dbReference type="FunCoup" id="Q22360">
    <property type="interactions" value="1016"/>
</dbReference>
<name>Q22360_CAEEL</name>
<dbReference type="PIR" id="T24748">
    <property type="entry name" value="T24748"/>
</dbReference>
<dbReference type="GO" id="GO:0051729">
    <property type="term" value="P:germline cell cycle switching, mitotic to meiotic cell cycle"/>
    <property type="evidence" value="ECO:0000315"/>
    <property type="project" value="WormBase"/>
</dbReference>
<dbReference type="GO" id="GO:0000712">
    <property type="term" value="P:resolution of meiotic recombination intermediates"/>
    <property type="evidence" value="ECO:0000315"/>
    <property type="project" value="WormBase"/>
</dbReference>